<accession>A0AAV3QT73</accession>
<evidence type="ECO:0000313" key="2">
    <source>
        <dbReference type="Proteomes" id="UP001454036"/>
    </source>
</evidence>
<gene>
    <name evidence="1" type="ORF">LIER_21453</name>
</gene>
<proteinExistence type="predicted"/>
<organism evidence="1 2">
    <name type="scientific">Lithospermum erythrorhizon</name>
    <name type="common">Purple gromwell</name>
    <name type="synonym">Lithospermum officinale var. erythrorhizon</name>
    <dbReference type="NCBI Taxonomy" id="34254"/>
    <lineage>
        <taxon>Eukaryota</taxon>
        <taxon>Viridiplantae</taxon>
        <taxon>Streptophyta</taxon>
        <taxon>Embryophyta</taxon>
        <taxon>Tracheophyta</taxon>
        <taxon>Spermatophyta</taxon>
        <taxon>Magnoliopsida</taxon>
        <taxon>eudicotyledons</taxon>
        <taxon>Gunneridae</taxon>
        <taxon>Pentapetalae</taxon>
        <taxon>asterids</taxon>
        <taxon>lamiids</taxon>
        <taxon>Boraginales</taxon>
        <taxon>Boraginaceae</taxon>
        <taxon>Boraginoideae</taxon>
        <taxon>Lithospermeae</taxon>
        <taxon>Lithospermum</taxon>
    </lineage>
</organism>
<keyword evidence="2" id="KW-1185">Reference proteome</keyword>
<name>A0AAV3QT73_LITER</name>
<dbReference type="Proteomes" id="UP001454036">
    <property type="component" value="Unassembled WGS sequence"/>
</dbReference>
<dbReference type="AlphaFoldDB" id="A0AAV3QT73"/>
<evidence type="ECO:0000313" key="1">
    <source>
        <dbReference type="EMBL" id="GAA0166258.1"/>
    </source>
</evidence>
<dbReference type="EMBL" id="BAABME010005663">
    <property type="protein sequence ID" value="GAA0166258.1"/>
    <property type="molecule type" value="Genomic_DNA"/>
</dbReference>
<sequence length="69" mass="7902">MLVRIGGVVVIFEEEEVEARVFECGGEDWGNLSLVMVAVVMDFSVALKKKTKRMEKKWARAFEYFRGEG</sequence>
<protein>
    <submittedName>
        <fullName evidence="1">Uncharacterized protein</fullName>
    </submittedName>
</protein>
<reference evidence="1 2" key="1">
    <citation type="submission" date="2024-01" db="EMBL/GenBank/DDBJ databases">
        <title>The complete chloroplast genome sequence of Lithospermum erythrorhizon: insights into the phylogenetic relationship among Boraginaceae species and the maternal lineages of purple gromwells.</title>
        <authorList>
            <person name="Okada T."/>
            <person name="Watanabe K."/>
        </authorList>
    </citation>
    <scope>NUCLEOTIDE SEQUENCE [LARGE SCALE GENOMIC DNA]</scope>
</reference>
<comment type="caution">
    <text evidence="1">The sequence shown here is derived from an EMBL/GenBank/DDBJ whole genome shotgun (WGS) entry which is preliminary data.</text>
</comment>